<reference evidence="3 4" key="1">
    <citation type="submission" date="2018-11" db="EMBL/GenBank/DDBJ databases">
        <title>Genome assembly of Steccherinum ochraceum LE-BIN_3174, the white-rot fungus of the Steccherinaceae family (The Residual Polyporoid clade, Polyporales, Basidiomycota).</title>
        <authorList>
            <person name="Fedorova T.V."/>
            <person name="Glazunova O.A."/>
            <person name="Landesman E.O."/>
            <person name="Moiseenko K.V."/>
            <person name="Psurtseva N.V."/>
            <person name="Savinova O.S."/>
            <person name="Shakhova N.V."/>
            <person name="Tyazhelova T.V."/>
            <person name="Vasina D.V."/>
        </authorList>
    </citation>
    <scope>NUCLEOTIDE SEQUENCE [LARGE SCALE GENOMIC DNA]</scope>
    <source>
        <strain evidence="3 4">LE-BIN_3174</strain>
    </source>
</reference>
<evidence type="ECO:0000313" key="3">
    <source>
        <dbReference type="EMBL" id="TCD67349.1"/>
    </source>
</evidence>
<keyword evidence="1" id="KW-1133">Transmembrane helix</keyword>
<feature type="transmembrane region" description="Helical" evidence="1">
    <location>
        <begin position="214"/>
        <end position="234"/>
    </location>
</feature>
<proteinExistence type="predicted"/>
<feature type="transmembrane region" description="Helical" evidence="1">
    <location>
        <begin position="89"/>
        <end position="109"/>
    </location>
</feature>
<feature type="transmembrane region" description="Helical" evidence="1">
    <location>
        <begin position="161"/>
        <end position="185"/>
    </location>
</feature>
<name>A0A4R0RPS7_9APHY</name>
<accession>A0A4R0RPS7</accession>
<keyword evidence="1" id="KW-0472">Membrane</keyword>
<feature type="transmembrane region" description="Helical" evidence="1">
    <location>
        <begin position="24"/>
        <end position="46"/>
    </location>
</feature>
<gene>
    <name evidence="3" type="ORF">EIP91_000216</name>
</gene>
<keyword evidence="1" id="KW-0812">Transmembrane</keyword>
<evidence type="ECO:0000256" key="1">
    <source>
        <dbReference type="SAM" id="Phobius"/>
    </source>
</evidence>
<evidence type="ECO:0000259" key="2">
    <source>
        <dbReference type="Pfam" id="PF20151"/>
    </source>
</evidence>
<comment type="caution">
    <text evidence="3">The sequence shown here is derived from an EMBL/GenBank/DDBJ whole genome shotgun (WGS) entry which is preliminary data.</text>
</comment>
<organism evidence="3 4">
    <name type="scientific">Steccherinum ochraceum</name>
    <dbReference type="NCBI Taxonomy" id="92696"/>
    <lineage>
        <taxon>Eukaryota</taxon>
        <taxon>Fungi</taxon>
        <taxon>Dikarya</taxon>
        <taxon>Basidiomycota</taxon>
        <taxon>Agaricomycotina</taxon>
        <taxon>Agaricomycetes</taxon>
        <taxon>Polyporales</taxon>
        <taxon>Steccherinaceae</taxon>
        <taxon>Steccherinum</taxon>
    </lineage>
</organism>
<feature type="transmembrane region" description="Helical" evidence="1">
    <location>
        <begin position="240"/>
        <end position="259"/>
    </location>
</feature>
<protein>
    <recommendedName>
        <fullName evidence="2">DUF6533 domain-containing protein</fullName>
    </recommendedName>
</protein>
<dbReference type="OrthoDB" id="2686513at2759"/>
<dbReference type="InterPro" id="IPR045340">
    <property type="entry name" value="DUF6533"/>
</dbReference>
<feature type="transmembrane region" description="Helical" evidence="1">
    <location>
        <begin position="58"/>
        <end position="77"/>
    </location>
</feature>
<sequence>MDQAGLSNTSITLADISFQNYMRLAGITILYYDFLLTFPGEVAYCWRKPNSATSCLFFLNRYFSILVSFVINVENFAPFRTDMLCNVYALFRQVALFVAQIVVCCILILRTYALWGRSRRILVCMIATAVMLLTISFWAMTDEKHSTSIRLGCHSALAQPTAIHLAIAWECLLVFDILIVSLTLYKSYKEISWSRTEGTGILNKLILLMLRDGAVYFTVMACTNLANVLTFYVLPPARSGTFVTVTSSISVMLVSRLMLNLHKGAAVSRAASGTSATVEFVPMQHRHSDNSSCLV</sequence>
<feature type="transmembrane region" description="Helical" evidence="1">
    <location>
        <begin position="121"/>
        <end position="141"/>
    </location>
</feature>
<dbReference type="Proteomes" id="UP000292702">
    <property type="component" value="Unassembled WGS sequence"/>
</dbReference>
<dbReference type="EMBL" id="RWJN01000100">
    <property type="protein sequence ID" value="TCD67349.1"/>
    <property type="molecule type" value="Genomic_DNA"/>
</dbReference>
<evidence type="ECO:0000313" key="4">
    <source>
        <dbReference type="Proteomes" id="UP000292702"/>
    </source>
</evidence>
<dbReference type="AlphaFoldDB" id="A0A4R0RPS7"/>
<keyword evidence="4" id="KW-1185">Reference proteome</keyword>
<feature type="domain" description="DUF6533" evidence="2">
    <location>
        <begin position="21"/>
        <end position="66"/>
    </location>
</feature>
<dbReference type="Pfam" id="PF20151">
    <property type="entry name" value="DUF6533"/>
    <property type="match status" value="1"/>
</dbReference>